<organism evidence="1 2">
    <name type="scientific">Macroventuria anomochaeta</name>
    <dbReference type="NCBI Taxonomy" id="301207"/>
    <lineage>
        <taxon>Eukaryota</taxon>
        <taxon>Fungi</taxon>
        <taxon>Dikarya</taxon>
        <taxon>Ascomycota</taxon>
        <taxon>Pezizomycotina</taxon>
        <taxon>Dothideomycetes</taxon>
        <taxon>Pleosporomycetidae</taxon>
        <taxon>Pleosporales</taxon>
        <taxon>Pleosporineae</taxon>
        <taxon>Didymellaceae</taxon>
        <taxon>Macroventuria</taxon>
    </lineage>
</organism>
<dbReference type="Proteomes" id="UP000799754">
    <property type="component" value="Unassembled WGS sequence"/>
</dbReference>
<name>A0ACB6RYM7_9PLEO</name>
<accession>A0ACB6RYM7</accession>
<proteinExistence type="predicted"/>
<dbReference type="EMBL" id="MU006722">
    <property type="protein sequence ID" value="KAF2626258.1"/>
    <property type="molecule type" value="Genomic_DNA"/>
</dbReference>
<protein>
    <submittedName>
        <fullName evidence="1">Uncharacterized protein</fullName>
    </submittedName>
</protein>
<comment type="caution">
    <text evidence="1">The sequence shown here is derived from an EMBL/GenBank/DDBJ whole genome shotgun (WGS) entry which is preliminary data.</text>
</comment>
<evidence type="ECO:0000313" key="2">
    <source>
        <dbReference type="Proteomes" id="UP000799754"/>
    </source>
</evidence>
<sequence length="255" mass="27637">MPKSSAPARSIPREAISSAAALLFAITQAVDAAAFLPFVGRGVVQSTQYALPAIVGSTYYPWARRHTHASQLVLGFYLAWGIVMGSLALGKVCFYFGTRNNRSPVDPAALCLFMANVLWTMIYDTIYVHQDLKDDVEVGIKSLAVSYRGYNKGLLWKLLALMAAFPVAAGWLSGTSLLFYVPAVEGSVTSLGLMIGRVELQRTESCGWWFGNGSWYAGGSIAVDLLAEYIYTQRYSCAGSMCRQTLSLGPVNSSV</sequence>
<reference evidence="1" key="1">
    <citation type="journal article" date="2020" name="Stud. Mycol.">
        <title>101 Dothideomycetes genomes: a test case for predicting lifestyles and emergence of pathogens.</title>
        <authorList>
            <person name="Haridas S."/>
            <person name="Albert R."/>
            <person name="Binder M."/>
            <person name="Bloem J."/>
            <person name="Labutti K."/>
            <person name="Salamov A."/>
            <person name="Andreopoulos B."/>
            <person name="Baker S."/>
            <person name="Barry K."/>
            <person name="Bills G."/>
            <person name="Bluhm B."/>
            <person name="Cannon C."/>
            <person name="Castanera R."/>
            <person name="Culley D."/>
            <person name="Daum C."/>
            <person name="Ezra D."/>
            <person name="Gonzalez J."/>
            <person name="Henrissat B."/>
            <person name="Kuo A."/>
            <person name="Liang C."/>
            <person name="Lipzen A."/>
            <person name="Lutzoni F."/>
            <person name="Magnuson J."/>
            <person name="Mondo S."/>
            <person name="Nolan M."/>
            <person name="Ohm R."/>
            <person name="Pangilinan J."/>
            <person name="Park H.-J."/>
            <person name="Ramirez L."/>
            <person name="Alfaro M."/>
            <person name="Sun H."/>
            <person name="Tritt A."/>
            <person name="Yoshinaga Y."/>
            <person name="Zwiers L.-H."/>
            <person name="Turgeon B."/>
            <person name="Goodwin S."/>
            <person name="Spatafora J."/>
            <person name="Crous P."/>
            <person name="Grigoriev I."/>
        </authorList>
    </citation>
    <scope>NUCLEOTIDE SEQUENCE</scope>
    <source>
        <strain evidence="1">CBS 525.71</strain>
    </source>
</reference>
<gene>
    <name evidence="1" type="ORF">BU25DRAFT_472534</name>
</gene>
<evidence type="ECO:0000313" key="1">
    <source>
        <dbReference type="EMBL" id="KAF2626258.1"/>
    </source>
</evidence>
<keyword evidence="2" id="KW-1185">Reference proteome</keyword>